<dbReference type="Gene3D" id="3.90.930.12">
    <property type="entry name" value="Ribosomal protein L6, alpha-beta domain"/>
    <property type="match status" value="2"/>
</dbReference>
<reference evidence="10 11" key="1">
    <citation type="journal article" date="2016" name="Nat. Commun.">
        <title>Thousands of microbial genomes shed light on interconnected biogeochemical processes in an aquifer system.</title>
        <authorList>
            <person name="Anantharaman K."/>
            <person name="Brown C.T."/>
            <person name="Hug L.A."/>
            <person name="Sharon I."/>
            <person name="Castelle C.J."/>
            <person name="Probst A.J."/>
            <person name="Thomas B.C."/>
            <person name="Singh A."/>
            <person name="Wilkins M.J."/>
            <person name="Karaoz U."/>
            <person name="Brodie E.L."/>
            <person name="Williams K.H."/>
            <person name="Hubbard S.S."/>
            <person name="Banfield J.F."/>
        </authorList>
    </citation>
    <scope>NUCLEOTIDE SEQUENCE [LARGE SCALE GENOMIC DNA]</scope>
</reference>
<organism evidence="10 11">
    <name type="scientific">Candidatus Nealsonbacteria bacterium RIFCSPLOWO2_01_FULL_43_32</name>
    <dbReference type="NCBI Taxonomy" id="1801672"/>
    <lineage>
        <taxon>Bacteria</taxon>
        <taxon>Candidatus Nealsoniibacteriota</taxon>
    </lineage>
</organism>
<evidence type="ECO:0000256" key="3">
    <source>
        <dbReference type="ARBA" id="ARBA00022884"/>
    </source>
</evidence>
<dbReference type="InterPro" id="IPR000702">
    <property type="entry name" value="Ribosomal_uL6-like"/>
</dbReference>
<dbReference type="SUPFAM" id="SSF56053">
    <property type="entry name" value="Ribosomal protein L6"/>
    <property type="match status" value="2"/>
</dbReference>
<gene>
    <name evidence="6" type="primary">rplF</name>
    <name evidence="10" type="ORF">A2896_00730</name>
</gene>
<evidence type="ECO:0000256" key="4">
    <source>
        <dbReference type="ARBA" id="ARBA00022980"/>
    </source>
</evidence>
<evidence type="ECO:0000256" key="1">
    <source>
        <dbReference type="ARBA" id="ARBA00009356"/>
    </source>
</evidence>
<name>A0A1G2EFT1_9BACT</name>
<evidence type="ECO:0000313" key="11">
    <source>
        <dbReference type="Proteomes" id="UP000178647"/>
    </source>
</evidence>
<dbReference type="PANTHER" id="PTHR11655">
    <property type="entry name" value="60S/50S RIBOSOMAL PROTEIN L6/L9"/>
    <property type="match status" value="1"/>
</dbReference>
<evidence type="ECO:0000259" key="9">
    <source>
        <dbReference type="Pfam" id="PF00347"/>
    </source>
</evidence>
<keyword evidence="4 6" id="KW-0689">Ribosomal protein</keyword>
<dbReference type="GO" id="GO:0003735">
    <property type="term" value="F:structural constituent of ribosome"/>
    <property type="evidence" value="ECO:0007669"/>
    <property type="project" value="UniProtKB-UniRule"/>
</dbReference>
<feature type="domain" description="Large ribosomal subunit protein uL6 alpha-beta" evidence="9">
    <location>
        <begin position="14"/>
        <end position="82"/>
    </location>
</feature>
<dbReference type="InterPro" id="IPR019906">
    <property type="entry name" value="Ribosomal_uL6_bac-type"/>
</dbReference>
<dbReference type="AlphaFoldDB" id="A0A1G2EFT1"/>
<protein>
    <recommendedName>
        <fullName evidence="6">Large ribosomal subunit protein uL6</fullName>
    </recommendedName>
</protein>
<dbReference type="GO" id="GO:0019843">
    <property type="term" value="F:rRNA binding"/>
    <property type="evidence" value="ECO:0007669"/>
    <property type="project" value="UniProtKB-UniRule"/>
</dbReference>
<keyword evidence="5 6" id="KW-0687">Ribonucleoprotein</keyword>
<dbReference type="GO" id="GO:0002181">
    <property type="term" value="P:cytoplasmic translation"/>
    <property type="evidence" value="ECO:0007669"/>
    <property type="project" value="TreeGrafter"/>
</dbReference>
<dbReference type="PIRSF" id="PIRSF002162">
    <property type="entry name" value="Ribosomal_L6"/>
    <property type="match status" value="1"/>
</dbReference>
<dbReference type="PRINTS" id="PR00059">
    <property type="entry name" value="RIBOSOMALL6"/>
</dbReference>
<feature type="domain" description="Large ribosomal subunit protein uL6 alpha-beta" evidence="9">
    <location>
        <begin position="91"/>
        <end position="163"/>
    </location>
</feature>
<evidence type="ECO:0000256" key="7">
    <source>
        <dbReference type="RuleBase" id="RU003869"/>
    </source>
</evidence>
<dbReference type="InterPro" id="IPR020040">
    <property type="entry name" value="Ribosomal_uL6_a/b-dom"/>
</dbReference>
<dbReference type="GO" id="GO:0022625">
    <property type="term" value="C:cytosolic large ribosomal subunit"/>
    <property type="evidence" value="ECO:0007669"/>
    <property type="project" value="UniProtKB-UniRule"/>
</dbReference>
<sequence>MSRIGKKPIEIIPGVEAKITGQKVLIKGPQGELSLLVRPEIKVEIKTGQIFVTPQIETKKSRAFWGTTRALLQNMVKGVTRGYEKRLEIEGVGFRAELEGQDLVLNVGFTHAVKIKAPQNIKFAVDKNTIIVSGVDKGLVGEMAAKIRRVRPPEPYKGKGIRYTGEQIRRKVGKKAVSTTAAK</sequence>
<dbReference type="PROSITE" id="PS00525">
    <property type="entry name" value="RIBOSOMAL_L6_1"/>
    <property type="match status" value="1"/>
</dbReference>
<comment type="caution">
    <text evidence="10">The sequence shown here is derived from an EMBL/GenBank/DDBJ whole genome shotgun (WGS) entry which is preliminary data.</text>
</comment>
<evidence type="ECO:0000313" key="10">
    <source>
        <dbReference type="EMBL" id="OGZ24636.1"/>
    </source>
</evidence>
<dbReference type="PANTHER" id="PTHR11655:SF14">
    <property type="entry name" value="LARGE RIBOSOMAL SUBUNIT PROTEIN UL6M"/>
    <property type="match status" value="1"/>
</dbReference>
<comment type="function">
    <text evidence="6 8">This protein binds to the 23S rRNA, and is important in its secondary structure. It is located near the subunit interface in the base of the L7/L12 stalk, and near the tRNA binding site of the peptidyltransferase center.</text>
</comment>
<evidence type="ECO:0000256" key="6">
    <source>
        <dbReference type="HAMAP-Rule" id="MF_01365"/>
    </source>
</evidence>
<evidence type="ECO:0000256" key="5">
    <source>
        <dbReference type="ARBA" id="ARBA00023274"/>
    </source>
</evidence>
<dbReference type="FunFam" id="3.90.930.12:FF:000002">
    <property type="entry name" value="50S ribosomal protein L6"/>
    <property type="match status" value="1"/>
</dbReference>
<dbReference type="InterPro" id="IPR002358">
    <property type="entry name" value="Ribosomal_uL6_CS"/>
</dbReference>
<dbReference type="EMBL" id="MHMH01000008">
    <property type="protein sequence ID" value="OGZ24636.1"/>
    <property type="molecule type" value="Genomic_DNA"/>
</dbReference>
<dbReference type="STRING" id="1801672.A2896_00730"/>
<evidence type="ECO:0000256" key="2">
    <source>
        <dbReference type="ARBA" id="ARBA00022730"/>
    </source>
</evidence>
<accession>A0A1G2EFT1</accession>
<evidence type="ECO:0000256" key="8">
    <source>
        <dbReference type="RuleBase" id="RU003870"/>
    </source>
</evidence>
<dbReference type="FunFam" id="3.90.930.12:FF:000001">
    <property type="entry name" value="50S ribosomal protein L6"/>
    <property type="match status" value="1"/>
</dbReference>
<dbReference type="NCBIfam" id="TIGR03654">
    <property type="entry name" value="L6_bact"/>
    <property type="match status" value="1"/>
</dbReference>
<dbReference type="InterPro" id="IPR036789">
    <property type="entry name" value="Ribosomal_uL6-like_a/b-dom_sf"/>
</dbReference>
<comment type="subunit">
    <text evidence="6">Part of the 50S ribosomal subunit.</text>
</comment>
<dbReference type="HAMAP" id="MF_01365_B">
    <property type="entry name" value="Ribosomal_uL6_B"/>
    <property type="match status" value="1"/>
</dbReference>
<dbReference type="Pfam" id="PF00347">
    <property type="entry name" value="Ribosomal_L6"/>
    <property type="match status" value="2"/>
</dbReference>
<dbReference type="Proteomes" id="UP000178647">
    <property type="component" value="Unassembled WGS sequence"/>
</dbReference>
<comment type="similarity">
    <text evidence="1 6 7">Belongs to the universal ribosomal protein uL6 family.</text>
</comment>
<keyword evidence="3 6" id="KW-0694">RNA-binding</keyword>
<keyword evidence="2 6" id="KW-0699">rRNA-binding</keyword>
<proteinExistence type="inferred from homology"/>